<evidence type="ECO:0000313" key="3">
    <source>
        <dbReference type="EMBL" id="MFB9324811.1"/>
    </source>
</evidence>
<dbReference type="Gene3D" id="3.90.1200.10">
    <property type="match status" value="1"/>
</dbReference>
<evidence type="ECO:0000313" key="4">
    <source>
        <dbReference type="Proteomes" id="UP001589747"/>
    </source>
</evidence>
<dbReference type="PANTHER" id="PTHR21064:SF6">
    <property type="entry name" value="AMINOGLYCOSIDE PHOSPHOTRANSFERASE DOMAIN-CONTAINING PROTEIN"/>
    <property type="match status" value="1"/>
</dbReference>
<dbReference type="RefSeq" id="WP_377489378.1">
    <property type="nucleotide sequence ID" value="NZ_JBHMDO010000003.1"/>
</dbReference>
<comment type="caution">
    <text evidence="3">The sequence shown here is derived from an EMBL/GenBank/DDBJ whole genome shotgun (WGS) entry which is preliminary data.</text>
</comment>
<dbReference type="PANTHER" id="PTHR21064">
    <property type="entry name" value="AMINOGLYCOSIDE PHOSPHOTRANSFERASE DOMAIN-CONTAINING PROTEIN-RELATED"/>
    <property type="match status" value="1"/>
</dbReference>
<protein>
    <submittedName>
        <fullName evidence="3">Phosphotransferase enzyme family protein</fullName>
    </submittedName>
</protein>
<dbReference type="EMBL" id="JBHMDO010000003">
    <property type="protein sequence ID" value="MFB9324811.1"/>
    <property type="molecule type" value="Genomic_DNA"/>
</dbReference>
<evidence type="ECO:0000256" key="1">
    <source>
        <dbReference type="ARBA" id="ARBA00038240"/>
    </source>
</evidence>
<comment type="similarity">
    <text evidence="1">Belongs to the pseudomonas-type ThrB family.</text>
</comment>
<dbReference type="InterPro" id="IPR050249">
    <property type="entry name" value="Pseudomonas-type_ThrB"/>
</dbReference>
<sequence length="326" mass="37571">MDKKLKLLFTPEVLREAAGRFGIRPDSLRDLNGFQNFVYAGMAGDREIILRLAPQAHRDEAAVRAELEFVAYLSEAGLPVPRPIPSVTGEEVHLVQDGFVVTAFEKVPGRHVRIAEESNLFYENLGRLVGRVHQLSRRYSPRQPRRYEWHENAFLTTFTTYCPSPLHDPLDRILKGVSRLPQEHDGYGLIHGDVSSGNYLNDGGSSYLIDFDQAEYSWYVSDIATPLFYEIPIPWVVGDELRKEITKRFFVNYLNGYSAVNAVPDSWLKLIPLFLELKQAIVLSALYRSRDFQASDWSEWDEQARRFFYNNMLNNTPYIDLDFARL</sequence>
<keyword evidence="4" id="KW-1185">Reference proteome</keyword>
<dbReference type="Proteomes" id="UP001589747">
    <property type="component" value="Unassembled WGS sequence"/>
</dbReference>
<evidence type="ECO:0000259" key="2">
    <source>
        <dbReference type="Pfam" id="PF01636"/>
    </source>
</evidence>
<gene>
    <name evidence="3" type="ORF">ACFFSY_02505</name>
</gene>
<dbReference type="InterPro" id="IPR011009">
    <property type="entry name" value="Kinase-like_dom_sf"/>
</dbReference>
<dbReference type="Gene3D" id="3.30.200.20">
    <property type="entry name" value="Phosphorylase Kinase, domain 1"/>
    <property type="match status" value="1"/>
</dbReference>
<dbReference type="InterPro" id="IPR002575">
    <property type="entry name" value="Aminoglycoside_PTrfase"/>
</dbReference>
<name>A0ABV5KHW9_9BACL</name>
<reference evidence="3 4" key="1">
    <citation type="submission" date="2024-09" db="EMBL/GenBank/DDBJ databases">
        <authorList>
            <person name="Sun Q."/>
            <person name="Mori K."/>
        </authorList>
    </citation>
    <scope>NUCLEOTIDE SEQUENCE [LARGE SCALE GENOMIC DNA]</scope>
    <source>
        <strain evidence="3 4">TISTR 2452</strain>
    </source>
</reference>
<feature type="domain" description="Aminoglycoside phosphotransferase" evidence="2">
    <location>
        <begin position="33"/>
        <end position="239"/>
    </location>
</feature>
<proteinExistence type="inferred from homology"/>
<dbReference type="Pfam" id="PF01636">
    <property type="entry name" value="APH"/>
    <property type="match status" value="1"/>
</dbReference>
<dbReference type="SUPFAM" id="SSF56112">
    <property type="entry name" value="Protein kinase-like (PK-like)"/>
    <property type="match status" value="1"/>
</dbReference>
<organism evidence="3 4">
    <name type="scientific">Paenibacillus aurantiacus</name>
    <dbReference type="NCBI Taxonomy" id="1936118"/>
    <lineage>
        <taxon>Bacteria</taxon>
        <taxon>Bacillati</taxon>
        <taxon>Bacillota</taxon>
        <taxon>Bacilli</taxon>
        <taxon>Bacillales</taxon>
        <taxon>Paenibacillaceae</taxon>
        <taxon>Paenibacillus</taxon>
    </lineage>
</organism>
<accession>A0ABV5KHW9</accession>